<comment type="subcellular location">
    <subcellularLocation>
        <location evidence="1">Secreted</location>
    </subcellularLocation>
</comment>
<sequence>MRCLAFLVALLLFTAMATTGASNRVNAAANGKASDLISLAVRNGCCSSPPCRQQNPKLCPSS</sequence>
<name>A0A291C1T3_9COND</name>
<reference evidence="6" key="1">
    <citation type="journal article" date="2017" name="Genome Biol. Evol.">
        <title>Divergence of the Venom Exogene Repertoire in Two Sister Species of Turriconus.</title>
        <authorList>
            <person name="Li Q."/>
            <person name="Barghi N."/>
            <person name="Lu A."/>
            <person name="Fedosov A.E."/>
            <person name="Bandyopadhyay P.K."/>
            <person name="Lluisma A.O."/>
            <person name="Concepcion G.P."/>
            <person name="Yandell M."/>
            <person name="Olivera B.M."/>
            <person name="Safavi-Hemami H."/>
        </authorList>
    </citation>
    <scope>NUCLEOTIDE SEQUENCE</scope>
    <source>
        <strain evidence="6">A2_Amz1.10</strain>
    </source>
</reference>
<dbReference type="AlphaFoldDB" id="A0A291C1T3"/>
<dbReference type="GO" id="GO:0090729">
    <property type="term" value="F:toxin activity"/>
    <property type="evidence" value="ECO:0007669"/>
    <property type="project" value="UniProtKB-KW"/>
</dbReference>
<feature type="chain" id="PRO_5013216909" evidence="5">
    <location>
        <begin position="22"/>
        <end position="62"/>
    </location>
</feature>
<dbReference type="GO" id="GO:0005576">
    <property type="term" value="C:extracellular region"/>
    <property type="evidence" value="ECO:0007669"/>
    <property type="project" value="UniProtKB-SubCell"/>
</dbReference>
<dbReference type="InterPro" id="IPR009958">
    <property type="entry name" value="Conotoxin_a-typ"/>
</dbReference>
<dbReference type="EMBL" id="MF576542">
    <property type="protein sequence ID" value="ATF27376.1"/>
    <property type="molecule type" value="mRNA"/>
</dbReference>
<evidence type="ECO:0000256" key="2">
    <source>
        <dbReference type="ARBA" id="ARBA00006077"/>
    </source>
</evidence>
<accession>A0A291C1T3</accession>
<dbReference type="GO" id="GO:0030550">
    <property type="term" value="F:acetylcholine receptor inhibitor activity"/>
    <property type="evidence" value="ECO:0007669"/>
    <property type="project" value="InterPro"/>
</dbReference>
<dbReference type="Pfam" id="PF07365">
    <property type="entry name" value="Toxin_8"/>
    <property type="match status" value="1"/>
</dbReference>
<keyword evidence="5" id="KW-0732">Signal</keyword>
<keyword evidence="3" id="KW-0964">Secreted</keyword>
<proteinExistence type="evidence at transcript level"/>
<keyword evidence="4" id="KW-0800">Toxin</keyword>
<evidence type="ECO:0000256" key="3">
    <source>
        <dbReference type="ARBA" id="ARBA00022525"/>
    </source>
</evidence>
<feature type="signal peptide" evidence="5">
    <location>
        <begin position="1"/>
        <end position="21"/>
    </location>
</feature>
<evidence type="ECO:0000256" key="5">
    <source>
        <dbReference type="SAM" id="SignalP"/>
    </source>
</evidence>
<comment type="similarity">
    <text evidence="2">Belongs to the conotoxin A superfamily.</text>
</comment>
<organism evidence="6">
    <name type="scientific">Conus andremenezi</name>
    <dbReference type="NCBI Taxonomy" id="1077466"/>
    <lineage>
        <taxon>Eukaryota</taxon>
        <taxon>Metazoa</taxon>
        <taxon>Spiralia</taxon>
        <taxon>Lophotrochozoa</taxon>
        <taxon>Mollusca</taxon>
        <taxon>Gastropoda</taxon>
        <taxon>Caenogastropoda</taxon>
        <taxon>Neogastropoda</taxon>
        <taxon>Conoidea</taxon>
        <taxon>Conidae</taxon>
        <taxon>Conus</taxon>
        <taxon>Turriconus</taxon>
    </lineage>
</organism>
<reference evidence="6" key="2">
    <citation type="submission" date="2017-07" db="EMBL/GenBank/DDBJ databases">
        <authorList>
            <person name="Sun Z.S."/>
            <person name="Albrecht U."/>
            <person name="Echele G."/>
            <person name="Lee C.C."/>
        </authorList>
    </citation>
    <scope>NUCLEOTIDE SEQUENCE</scope>
    <source>
        <strain evidence="6">A2_Amz1.10</strain>
    </source>
</reference>
<evidence type="ECO:0000256" key="1">
    <source>
        <dbReference type="ARBA" id="ARBA00004613"/>
    </source>
</evidence>
<protein>
    <submittedName>
        <fullName evidence="6">Conotoxin</fullName>
    </submittedName>
</protein>
<evidence type="ECO:0000256" key="4">
    <source>
        <dbReference type="ARBA" id="ARBA00022656"/>
    </source>
</evidence>
<evidence type="ECO:0000313" key="6">
    <source>
        <dbReference type="EMBL" id="ATF27376.1"/>
    </source>
</evidence>